<evidence type="ECO:0000256" key="4">
    <source>
        <dbReference type="ARBA" id="ARBA00023015"/>
    </source>
</evidence>
<keyword evidence="6" id="KW-0804">Transcription</keyword>
<dbReference type="InterPro" id="IPR051615">
    <property type="entry name" value="Transcr_Regulatory_Elem"/>
</dbReference>
<dbReference type="Proteomes" id="UP000815677">
    <property type="component" value="Unassembled WGS sequence"/>
</dbReference>
<name>A0ABQ0LQW8_MYCCL</name>
<evidence type="ECO:0000256" key="7">
    <source>
        <dbReference type="ARBA" id="ARBA00023242"/>
    </source>
</evidence>
<dbReference type="Pfam" id="PF00172">
    <property type="entry name" value="Zn_clus"/>
    <property type="match status" value="1"/>
</dbReference>
<keyword evidence="3" id="KW-0862">Zinc</keyword>
<dbReference type="InterPro" id="IPR001138">
    <property type="entry name" value="Zn2Cys6_DnaBD"/>
</dbReference>
<evidence type="ECO:0000256" key="3">
    <source>
        <dbReference type="ARBA" id="ARBA00022833"/>
    </source>
</evidence>
<reference evidence="10" key="1">
    <citation type="submission" date="2014-09" db="EMBL/GenBank/DDBJ databases">
        <title>Genome sequence of the luminous mushroom Mycena chlorophos for searching fungal bioluminescence genes.</title>
        <authorList>
            <person name="Tanaka Y."/>
            <person name="Kasuga D."/>
            <person name="Oba Y."/>
            <person name="Hase S."/>
            <person name="Sato K."/>
            <person name="Oba Y."/>
            <person name="Sakakibara Y."/>
        </authorList>
    </citation>
    <scope>NUCLEOTIDE SEQUENCE</scope>
</reference>
<feature type="compositionally biased region" description="Basic residues" evidence="8">
    <location>
        <begin position="128"/>
        <end position="147"/>
    </location>
</feature>
<evidence type="ECO:0000256" key="8">
    <source>
        <dbReference type="SAM" id="MobiDB-lite"/>
    </source>
</evidence>
<evidence type="ECO:0000256" key="2">
    <source>
        <dbReference type="ARBA" id="ARBA00022723"/>
    </source>
</evidence>
<keyword evidence="7" id="KW-0539">Nucleus</keyword>
<protein>
    <recommendedName>
        <fullName evidence="9">Zn(2)-C6 fungal-type domain-containing protein</fullName>
    </recommendedName>
</protein>
<keyword evidence="11" id="KW-1185">Reference proteome</keyword>
<dbReference type="SMART" id="SM00066">
    <property type="entry name" value="GAL4"/>
    <property type="match status" value="1"/>
</dbReference>
<dbReference type="PROSITE" id="PS50048">
    <property type="entry name" value="ZN2_CY6_FUNGAL_2"/>
    <property type="match status" value="1"/>
</dbReference>
<comment type="subcellular location">
    <subcellularLocation>
        <location evidence="1">Nucleus</location>
    </subcellularLocation>
</comment>
<keyword evidence="2" id="KW-0479">Metal-binding</keyword>
<sequence>MSEPSSPASPTDPFAVPKRVQVACVQCRKRKVKCLSTSEEDPCLNCQLRGMQCEYRRLTDGSSSSARRRRQRPTRTSDFNATLTTIADPSGGGSEEHSLPQAELSPTAGSGSGPLLYAPYPSRQSAPRTHRTRHHHQAGTADRHRHHDSSSSFPREASGLVAGSNWETGSVPGIHDQWEQSQFLDTMISLDPNFSPGAGRTEFELPAGTSSSVFGIGWGEGSGEQGWDDVDLSIVAGFVDVRRTNRAFVG</sequence>
<evidence type="ECO:0000259" key="9">
    <source>
        <dbReference type="PROSITE" id="PS50048"/>
    </source>
</evidence>
<gene>
    <name evidence="10" type="ORF">MCHLO_10412</name>
</gene>
<dbReference type="Gene3D" id="4.10.240.10">
    <property type="entry name" value="Zn(2)-C6 fungal-type DNA-binding domain"/>
    <property type="match status" value="1"/>
</dbReference>
<feature type="domain" description="Zn(2)-C6 fungal-type" evidence="9">
    <location>
        <begin position="23"/>
        <end position="55"/>
    </location>
</feature>
<proteinExistence type="predicted"/>
<evidence type="ECO:0000256" key="1">
    <source>
        <dbReference type="ARBA" id="ARBA00004123"/>
    </source>
</evidence>
<evidence type="ECO:0000256" key="6">
    <source>
        <dbReference type="ARBA" id="ARBA00023163"/>
    </source>
</evidence>
<organism evidence="10 11">
    <name type="scientific">Mycena chlorophos</name>
    <name type="common">Agaric fungus</name>
    <name type="synonym">Agaricus chlorophos</name>
    <dbReference type="NCBI Taxonomy" id="658473"/>
    <lineage>
        <taxon>Eukaryota</taxon>
        <taxon>Fungi</taxon>
        <taxon>Dikarya</taxon>
        <taxon>Basidiomycota</taxon>
        <taxon>Agaricomycotina</taxon>
        <taxon>Agaricomycetes</taxon>
        <taxon>Agaricomycetidae</taxon>
        <taxon>Agaricales</taxon>
        <taxon>Marasmiineae</taxon>
        <taxon>Mycenaceae</taxon>
        <taxon>Mycena</taxon>
    </lineage>
</organism>
<evidence type="ECO:0000256" key="5">
    <source>
        <dbReference type="ARBA" id="ARBA00023125"/>
    </source>
</evidence>
<dbReference type="SUPFAM" id="SSF57701">
    <property type="entry name" value="Zn2/Cys6 DNA-binding domain"/>
    <property type="match status" value="1"/>
</dbReference>
<accession>A0ABQ0LQW8</accession>
<feature type="region of interest" description="Disordered" evidence="8">
    <location>
        <begin position="58"/>
        <end position="157"/>
    </location>
</feature>
<dbReference type="PANTHER" id="PTHR31313">
    <property type="entry name" value="TY1 ENHANCER ACTIVATOR"/>
    <property type="match status" value="1"/>
</dbReference>
<evidence type="ECO:0000313" key="10">
    <source>
        <dbReference type="EMBL" id="GAT53464.1"/>
    </source>
</evidence>
<dbReference type="EMBL" id="DF848343">
    <property type="protein sequence ID" value="GAT53464.1"/>
    <property type="molecule type" value="Genomic_DNA"/>
</dbReference>
<dbReference type="PROSITE" id="PS00463">
    <property type="entry name" value="ZN2_CY6_FUNGAL_1"/>
    <property type="match status" value="1"/>
</dbReference>
<dbReference type="InterPro" id="IPR036864">
    <property type="entry name" value="Zn2-C6_fun-type_DNA-bd_sf"/>
</dbReference>
<dbReference type="PANTHER" id="PTHR31313:SF81">
    <property type="entry name" value="TY1 ENHANCER ACTIVATOR"/>
    <property type="match status" value="1"/>
</dbReference>
<feature type="compositionally biased region" description="Polar residues" evidence="8">
    <location>
        <begin position="78"/>
        <end position="87"/>
    </location>
</feature>
<keyword evidence="5" id="KW-0238">DNA-binding</keyword>
<keyword evidence="4" id="KW-0805">Transcription regulation</keyword>
<evidence type="ECO:0000313" key="11">
    <source>
        <dbReference type="Proteomes" id="UP000815677"/>
    </source>
</evidence>
<dbReference type="CDD" id="cd00067">
    <property type="entry name" value="GAL4"/>
    <property type="match status" value="1"/>
</dbReference>